<dbReference type="PANTHER" id="PTHR34001:SF3">
    <property type="entry name" value="BLL7405 PROTEIN"/>
    <property type="match status" value="1"/>
</dbReference>
<feature type="signal peptide" evidence="5">
    <location>
        <begin position="1"/>
        <end position="21"/>
    </location>
</feature>
<evidence type="ECO:0000256" key="1">
    <source>
        <dbReference type="ARBA" id="ARBA00004370"/>
    </source>
</evidence>
<evidence type="ECO:0000313" key="7">
    <source>
        <dbReference type="EMBL" id="PZO75870.1"/>
    </source>
</evidence>
<evidence type="ECO:0000256" key="5">
    <source>
        <dbReference type="SAM" id="SignalP"/>
    </source>
</evidence>
<accession>A0A2W4Z0N4</accession>
<keyword evidence="3" id="KW-0472">Membrane</keyword>
<evidence type="ECO:0000256" key="2">
    <source>
        <dbReference type="ARBA" id="ARBA00022729"/>
    </source>
</evidence>
<protein>
    <recommendedName>
        <fullName evidence="6">Outer membrane protein beta-barrel domain-containing protein</fullName>
    </recommendedName>
</protein>
<comment type="subcellular location">
    <subcellularLocation>
        <location evidence="1">Membrane</location>
    </subcellularLocation>
</comment>
<dbReference type="EMBL" id="QFMX01000003">
    <property type="protein sequence ID" value="PZO75870.1"/>
    <property type="molecule type" value="Genomic_DNA"/>
</dbReference>
<keyword evidence="2 5" id="KW-0732">Signal</keyword>
<evidence type="ECO:0000256" key="4">
    <source>
        <dbReference type="ARBA" id="ARBA00038306"/>
    </source>
</evidence>
<feature type="domain" description="Outer membrane protein beta-barrel" evidence="6">
    <location>
        <begin position="7"/>
        <end position="208"/>
    </location>
</feature>
<dbReference type="Gene3D" id="2.40.160.20">
    <property type="match status" value="1"/>
</dbReference>
<evidence type="ECO:0000256" key="3">
    <source>
        <dbReference type="ARBA" id="ARBA00023136"/>
    </source>
</evidence>
<reference evidence="7 8" key="1">
    <citation type="submission" date="2017-08" db="EMBL/GenBank/DDBJ databases">
        <title>Infants hospitalized years apart are colonized by the same room-sourced microbial strains.</title>
        <authorList>
            <person name="Brooks B."/>
            <person name="Olm M.R."/>
            <person name="Firek B.A."/>
            <person name="Baker R."/>
            <person name="Thomas B.C."/>
            <person name="Morowitz M.J."/>
            <person name="Banfield J.F."/>
        </authorList>
    </citation>
    <scope>NUCLEOTIDE SEQUENCE [LARGE SCALE GENOMIC DNA]</scope>
    <source>
        <strain evidence="7">S2_018_000_R3_119</strain>
    </source>
</reference>
<gene>
    <name evidence="7" type="ORF">DI640_03545</name>
</gene>
<dbReference type="InterPro" id="IPR051692">
    <property type="entry name" value="OMP-like"/>
</dbReference>
<dbReference type="SUPFAM" id="SSF56925">
    <property type="entry name" value="OMPA-like"/>
    <property type="match status" value="1"/>
</dbReference>
<dbReference type="AlphaFoldDB" id="A0A2W4Z0N4"/>
<organism evidence="7 8">
    <name type="scientific">Sphingomonas taxi</name>
    <dbReference type="NCBI Taxonomy" id="1549858"/>
    <lineage>
        <taxon>Bacteria</taxon>
        <taxon>Pseudomonadati</taxon>
        <taxon>Pseudomonadota</taxon>
        <taxon>Alphaproteobacteria</taxon>
        <taxon>Sphingomonadales</taxon>
        <taxon>Sphingomonadaceae</taxon>
        <taxon>Sphingomonas</taxon>
    </lineage>
</organism>
<proteinExistence type="inferred from homology"/>
<dbReference type="PANTHER" id="PTHR34001">
    <property type="entry name" value="BLL7405 PROTEIN"/>
    <property type="match status" value="1"/>
</dbReference>
<dbReference type="InterPro" id="IPR027385">
    <property type="entry name" value="Beta-barrel_OMP"/>
</dbReference>
<dbReference type="GO" id="GO:0016020">
    <property type="term" value="C:membrane"/>
    <property type="evidence" value="ECO:0007669"/>
    <property type="project" value="UniProtKB-SubCell"/>
</dbReference>
<sequence>MKIVASAAAVMLACISTSAFAQDIVPSFDGPRIELRAGWDHPDVRVTLSDGVDSISRSAGKSGVTYGGEIGYDARTNGNLVIGAYAGIDGSTTKACGELYGEDRLCVRAGRNITAGARIGTVVGDSFLLYGKGGYSNGRVSVDYQDYELILADQNEHRNFDGFHVGGGVEAAITGGVYGRLEYIYTNYGRVSAALDGATASLKPTRHQVAYAMGVRF</sequence>
<dbReference type="Proteomes" id="UP000249555">
    <property type="component" value="Unassembled WGS sequence"/>
</dbReference>
<comment type="similarity">
    <text evidence="4">Belongs to the Omp25/RopB family.</text>
</comment>
<feature type="chain" id="PRO_5015969030" description="Outer membrane protein beta-barrel domain-containing protein" evidence="5">
    <location>
        <begin position="22"/>
        <end position="217"/>
    </location>
</feature>
<evidence type="ECO:0000313" key="8">
    <source>
        <dbReference type="Proteomes" id="UP000249555"/>
    </source>
</evidence>
<dbReference type="InterPro" id="IPR011250">
    <property type="entry name" value="OMP/PagP_B-barrel"/>
</dbReference>
<evidence type="ECO:0000259" key="6">
    <source>
        <dbReference type="Pfam" id="PF13505"/>
    </source>
</evidence>
<comment type="caution">
    <text evidence="7">The sequence shown here is derived from an EMBL/GenBank/DDBJ whole genome shotgun (WGS) entry which is preliminary data.</text>
</comment>
<dbReference type="Pfam" id="PF13505">
    <property type="entry name" value="OMP_b-brl"/>
    <property type="match status" value="1"/>
</dbReference>
<name>A0A2W4Z0N4_9SPHN</name>